<dbReference type="InterPro" id="IPR035901">
    <property type="entry name" value="GIY-YIG_endonuc_sf"/>
</dbReference>
<name>A0A2M7VE73_9BACT</name>
<dbReference type="InterPro" id="IPR050190">
    <property type="entry name" value="UPF0213_domain"/>
</dbReference>
<accession>A0A2M7VE73</accession>
<proteinExistence type="inferred from homology"/>
<reference evidence="4" key="1">
    <citation type="submission" date="2017-09" db="EMBL/GenBank/DDBJ databases">
        <title>Depth-based differentiation of microbial function through sediment-hosted aquifers and enrichment of novel symbionts in the deep terrestrial subsurface.</title>
        <authorList>
            <person name="Probst A.J."/>
            <person name="Ladd B."/>
            <person name="Jarett J.K."/>
            <person name="Geller-Mcgrath D.E."/>
            <person name="Sieber C.M.K."/>
            <person name="Emerson J.B."/>
            <person name="Anantharaman K."/>
            <person name="Thomas B.C."/>
            <person name="Malmstrom R."/>
            <person name="Stieglmeier M."/>
            <person name="Klingl A."/>
            <person name="Woyke T."/>
            <person name="Ryan C.M."/>
            <person name="Banfield J.F."/>
        </authorList>
    </citation>
    <scope>NUCLEOTIDE SEQUENCE [LARGE SCALE GENOMIC DNA]</scope>
</reference>
<evidence type="ECO:0000313" key="3">
    <source>
        <dbReference type="EMBL" id="PIZ98742.1"/>
    </source>
</evidence>
<dbReference type="EMBL" id="PFPO01000070">
    <property type="protein sequence ID" value="PIZ98742.1"/>
    <property type="molecule type" value="Genomic_DNA"/>
</dbReference>
<evidence type="ECO:0000313" key="4">
    <source>
        <dbReference type="Proteomes" id="UP000230405"/>
    </source>
</evidence>
<protein>
    <submittedName>
        <fullName evidence="3">Excinuclease ABC subunit C</fullName>
    </submittedName>
</protein>
<comment type="similarity">
    <text evidence="1">Belongs to the UPF0213 family.</text>
</comment>
<dbReference type="PANTHER" id="PTHR34477:SF1">
    <property type="entry name" value="UPF0213 PROTEIN YHBQ"/>
    <property type="match status" value="1"/>
</dbReference>
<dbReference type="Gene3D" id="3.40.1440.10">
    <property type="entry name" value="GIY-YIG endonuclease"/>
    <property type="match status" value="1"/>
</dbReference>
<dbReference type="PROSITE" id="PS50164">
    <property type="entry name" value="GIY_YIG"/>
    <property type="match status" value="1"/>
</dbReference>
<dbReference type="SUPFAM" id="SSF82771">
    <property type="entry name" value="GIY-YIG endonuclease"/>
    <property type="match status" value="1"/>
</dbReference>
<sequence length="88" mass="10713">MFCYVYILQSLKDKLFYIGFTSNLNRRLNEHRSGRNKSTSRRLPLKLIFFEAYLNKHDALRRESYFKTNKGKVTLRQMLKEYLRSNDQ</sequence>
<dbReference type="Pfam" id="PF01541">
    <property type="entry name" value="GIY-YIG"/>
    <property type="match status" value="1"/>
</dbReference>
<dbReference type="CDD" id="cd10449">
    <property type="entry name" value="GIY-YIG_SLX1_like"/>
    <property type="match status" value="1"/>
</dbReference>
<comment type="caution">
    <text evidence="3">The sequence shown here is derived from an EMBL/GenBank/DDBJ whole genome shotgun (WGS) entry which is preliminary data.</text>
</comment>
<dbReference type="PANTHER" id="PTHR34477">
    <property type="entry name" value="UPF0213 PROTEIN YHBQ"/>
    <property type="match status" value="1"/>
</dbReference>
<feature type="domain" description="GIY-YIG" evidence="2">
    <location>
        <begin position="1"/>
        <end position="82"/>
    </location>
</feature>
<dbReference type="AlphaFoldDB" id="A0A2M7VE73"/>
<dbReference type="Proteomes" id="UP000230405">
    <property type="component" value="Unassembled WGS sequence"/>
</dbReference>
<evidence type="ECO:0000259" key="2">
    <source>
        <dbReference type="PROSITE" id="PS50164"/>
    </source>
</evidence>
<evidence type="ECO:0000256" key="1">
    <source>
        <dbReference type="ARBA" id="ARBA00007435"/>
    </source>
</evidence>
<organism evidence="3 4">
    <name type="scientific">Candidatus Komeilibacteria bacterium CG_4_10_14_0_2_um_filter_37_10</name>
    <dbReference type="NCBI Taxonomy" id="1974470"/>
    <lineage>
        <taxon>Bacteria</taxon>
        <taxon>Candidatus Komeiliibacteriota</taxon>
    </lineage>
</organism>
<dbReference type="InterPro" id="IPR000305">
    <property type="entry name" value="GIY-YIG_endonuc"/>
</dbReference>
<gene>
    <name evidence="3" type="ORF">COX77_03550</name>
</gene>